<dbReference type="SMART" id="SM00825">
    <property type="entry name" value="PKS_KS"/>
    <property type="match status" value="1"/>
</dbReference>
<dbReference type="InterPro" id="IPR009081">
    <property type="entry name" value="PP-bd_ACP"/>
</dbReference>
<dbReference type="PROSITE" id="PS52004">
    <property type="entry name" value="KS3_2"/>
    <property type="match status" value="1"/>
</dbReference>
<dbReference type="Pfam" id="PF00109">
    <property type="entry name" value="ketoacyl-synt"/>
    <property type="match status" value="1"/>
</dbReference>
<dbReference type="InterPro" id="IPR016039">
    <property type="entry name" value="Thiolase-like"/>
</dbReference>
<evidence type="ECO:0000256" key="1">
    <source>
        <dbReference type="ARBA" id="ARBA00022679"/>
    </source>
</evidence>
<dbReference type="InterPro" id="IPR018201">
    <property type="entry name" value="Ketoacyl_synth_AS"/>
</dbReference>
<dbReference type="Proteomes" id="UP000448943">
    <property type="component" value="Unassembled WGS sequence"/>
</dbReference>
<dbReference type="PROSITE" id="PS50075">
    <property type="entry name" value="CARRIER"/>
    <property type="match status" value="1"/>
</dbReference>
<dbReference type="InterPro" id="IPR014031">
    <property type="entry name" value="Ketoacyl_synth_C"/>
</dbReference>
<dbReference type="GO" id="GO:0004315">
    <property type="term" value="F:3-oxoacyl-[acyl-carrier-protein] synthase activity"/>
    <property type="evidence" value="ECO:0007669"/>
    <property type="project" value="InterPro"/>
</dbReference>
<dbReference type="InterPro" id="IPR014030">
    <property type="entry name" value="Ketoacyl_synth_N"/>
</dbReference>
<dbReference type="Gene3D" id="1.10.1240.100">
    <property type="match status" value="1"/>
</dbReference>
<reference evidence="4 5" key="1">
    <citation type="submission" date="2019-01" db="EMBL/GenBank/DDBJ databases">
        <title>Chengkuizengella sp. nov., isolated from deep-sea sediment of East Pacific Ocean.</title>
        <authorList>
            <person name="Yang J."/>
            <person name="Lai Q."/>
            <person name="Shao Z."/>
        </authorList>
    </citation>
    <scope>NUCLEOTIDE SEQUENCE [LARGE SCALE GENOMIC DNA]</scope>
    <source>
        <strain evidence="4 5">YPA3-1-1</strain>
    </source>
</reference>
<feature type="domain" description="Ketosynthase family 3 (KS3)" evidence="3">
    <location>
        <begin position="53"/>
        <end position="478"/>
    </location>
</feature>
<dbReference type="Pfam" id="PF22621">
    <property type="entry name" value="CurL-like_PKS_C"/>
    <property type="match status" value="1"/>
</dbReference>
<keyword evidence="5" id="KW-1185">Reference proteome</keyword>
<gene>
    <name evidence="4" type="ORF">ERL59_01275</name>
</gene>
<keyword evidence="1" id="KW-0808">Transferase</keyword>
<dbReference type="CDD" id="cd00833">
    <property type="entry name" value="PKS"/>
    <property type="match status" value="1"/>
</dbReference>
<dbReference type="InterPro" id="IPR036736">
    <property type="entry name" value="ACP-like_sf"/>
</dbReference>
<sequence length="1133" mass="130610">MKMQYPNFVLWRYIMENLSRKIFEKVSKGRMDKETALELLKSIKLEGMNEKVNDDIAIIGCSVQMPQAKNLEQFWDLITHKKEVIKKFPRERQKDCLGFIKEFTSLEKQDIQFSHGGYLDDVDQFDYSFFNLSPKEAALMDPNQRLFLESAWQCIEDAGYGGKRITGSKTGVYLGYADWPVYGQYISKKQPSNISIASAGNTPSLIASRIAYMLDLKGPAFLVDTACSSSLVAVHLACMALKNNECDMAITGGVKVCLMPLDGVYEIGIESSRYNTSTFDDRADGTVWGEGTVSLLLKPLQKAVKDRDHIYAVIKGSASNQDGSSVGITAPNAAAQEQVLLEAWKNAGIHPETIGYIEAHGTGTKLGDPIEMDGIQRAFRHSTNKKQFCAIGSVKTNIGHLDSASGIAGLVKGIAALKYKQLPPTLNFDRPNRNIAFEVSPIYVNDRLTEWEKEDFPRRCGVSSFGFSGTNCHVVLEEAPFITKQNITKTQFNEMNKFHLLVLSAKSQSALKELIFKYLDEVALSENDIKDICYTSNTGRAHYQYRLALIASNKKDLLQKLDFLSSIELQELQNEEIYFGSFRIVASQKQQTNGDHTSISEKRKLDEQAVELLNHDFQNDDIKILRHLCFLYVKGADIDWSLLYRTQQRRKVPVPLYPFQKKRCWISTNILDDASDDQRISLDCHDHPDDQVEIEEISIKDIVLIGLQDGTYTSLQKKIAHVWANILGMKEININDDFFEIGGNSILSIKMEVDLEKKYDLQLTSDEIYEYRSIKEIASYLNGAEISIEPMEPFNDLYYRSCFYNSMFPIVNHVGGDMMFFLLNDMIIYEYEKDKRVEKFSIQYAEAKPLNQIFDEVGLHVKYRFHNNNIVEELKQCISDGKPAVIWVDAFYESIRKDTYQKQHLDHTILVYGFNEKEQLFHIIEHDRRENLTYQKCKIPFSDIEEGCKAFSEHFAKENGITPTHYIFERKSDNDYTQQNSSKKLYQTIFLNNLLTYKDKIYESLEVINLFSHSFKHKTSSEAHLRRNLDELIEFLNDILNAKQVEKYRFTKLFHEGSEVIYRLEQIIRKWDFIRKGVVRFMYLPVYKSESFTLCYEKLTELATDEKQLFELLRVELEQTIIQRQMRGKKDVY</sequence>
<dbReference type="Gene3D" id="3.40.47.10">
    <property type="match status" value="1"/>
</dbReference>
<dbReference type="Pfam" id="PF14399">
    <property type="entry name" value="BtrH_N"/>
    <property type="match status" value="1"/>
</dbReference>
<dbReference type="EMBL" id="SIJB01000004">
    <property type="protein sequence ID" value="NBI27600.1"/>
    <property type="molecule type" value="Genomic_DNA"/>
</dbReference>
<evidence type="ECO:0000313" key="5">
    <source>
        <dbReference type="Proteomes" id="UP000448943"/>
    </source>
</evidence>
<dbReference type="Pfam" id="PF00550">
    <property type="entry name" value="PP-binding"/>
    <property type="match status" value="1"/>
</dbReference>
<dbReference type="PANTHER" id="PTHR43775">
    <property type="entry name" value="FATTY ACID SYNTHASE"/>
    <property type="match status" value="1"/>
</dbReference>
<dbReference type="SUPFAM" id="SSF53901">
    <property type="entry name" value="Thiolase-like"/>
    <property type="match status" value="1"/>
</dbReference>
<accession>A0A6N9Q0I3</accession>
<dbReference type="InterPro" id="IPR050091">
    <property type="entry name" value="PKS_NRPS_Biosynth_Enz"/>
</dbReference>
<evidence type="ECO:0000313" key="4">
    <source>
        <dbReference type="EMBL" id="NBI27600.1"/>
    </source>
</evidence>
<name>A0A6N9Q0I3_9BACL</name>
<dbReference type="GO" id="GO:0004312">
    <property type="term" value="F:fatty acid synthase activity"/>
    <property type="evidence" value="ECO:0007669"/>
    <property type="project" value="TreeGrafter"/>
</dbReference>
<evidence type="ECO:0000259" key="2">
    <source>
        <dbReference type="PROSITE" id="PS50075"/>
    </source>
</evidence>
<dbReference type="PROSITE" id="PS00606">
    <property type="entry name" value="KS3_1"/>
    <property type="match status" value="1"/>
</dbReference>
<dbReference type="Gene3D" id="1.10.1200.10">
    <property type="entry name" value="ACP-like"/>
    <property type="match status" value="1"/>
</dbReference>
<dbReference type="InterPro" id="IPR020841">
    <property type="entry name" value="PKS_Beta-ketoAc_synthase_dom"/>
</dbReference>
<organism evidence="4 5">
    <name type="scientific">Chengkuizengella marina</name>
    <dbReference type="NCBI Taxonomy" id="2507566"/>
    <lineage>
        <taxon>Bacteria</taxon>
        <taxon>Bacillati</taxon>
        <taxon>Bacillota</taxon>
        <taxon>Bacilli</taxon>
        <taxon>Bacillales</taxon>
        <taxon>Paenibacillaceae</taxon>
        <taxon>Chengkuizengella</taxon>
    </lineage>
</organism>
<comment type="caution">
    <text evidence="4">The sequence shown here is derived from an EMBL/GenBank/DDBJ whole genome shotgun (WGS) entry which is preliminary data.</text>
</comment>
<dbReference type="SUPFAM" id="SSF47336">
    <property type="entry name" value="ACP-like"/>
    <property type="match status" value="1"/>
</dbReference>
<dbReference type="PANTHER" id="PTHR43775:SF51">
    <property type="entry name" value="INACTIVE PHENOLPHTHIOCEROL SYNTHESIS POLYKETIDE SYNTHASE TYPE I PKS1-RELATED"/>
    <property type="match status" value="1"/>
</dbReference>
<protein>
    <submittedName>
        <fullName evidence="4">Uncharacterized protein</fullName>
    </submittedName>
</protein>
<proteinExistence type="predicted"/>
<feature type="domain" description="Carrier" evidence="2">
    <location>
        <begin position="710"/>
        <end position="785"/>
    </location>
</feature>
<dbReference type="GO" id="GO:0006633">
    <property type="term" value="P:fatty acid biosynthetic process"/>
    <property type="evidence" value="ECO:0007669"/>
    <property type="project" value="InterPro"/>
</dbReference>
<evidence type="ECO:0000259" key="3">
    <source>
        <dbReference type="PROSITE" id="PS52004"/>
    </source>
</evidence>
<dbReference type="InterPro" id="IPR026935">
    <property type="entry name" value="BtrH_N"/>
</dbReference>
<dbReference type="AlphaFoldDB" id="A0A6N9Q0I3"/>
<dbReference type="Pfam" id="PF02801">
    <property type="entry name" value="Ketoacyl-synt_C"/>
    <property type="match status" value="1"/>
</dbReference>